<feature type="region of interest" description="Disordered" evidence="1">
    <location>
        <begin position="118"/>
        <end position="143"/>
    </location>
</feature>
<dbReference type="VEuPathDB" id="FungiDB:G647_07165"/>
<feature type="compositionally biased region" description="Basic and acidic residues" evidence="1">
    <location>
        <begin position="132"/>
        <end position="143"/>
    </location>
</feature>
<accession>A0A1C1C7H4</accession>
<sequence length="143" mass="15719">MPKFIVLVHASKESEAGELPTTQELAEMNAFNKPAVEAGIILDADGFLASSTGARLTFNDKGSEPTVTHGPFALDNLIAGYWLVQLGSLDEVVEWAKKIPFNKGGKVEIRRVAGPEDFGDAMTSDIKEQEDEMRKIVEDRRKK</sequence>
<dbReference type="eggNOG" id="ENOG502SVFN">
    <property type="taxonomic scope" value="Eukaryota"/>
</dbReference>
<evidence type="ECO:0000259" key="2">
    <source>
        <dbReference type="Pfam" id="PF03795"/>
    </source>
</evidence>
<comment type="caution">
    <text evidence="3">The sequence shown here is derived from an EMBL/GenBank/DDBJ whole genome shotgun (WGS) entry which is preliminary data.</text>
</comment>
<evidence type="ECO:0000256" key="1">
    <source>
        <dbReference type="SAM" id="MobiDB-lite"/>
    </source>
</evidence>
<organism evidence="3 4">
    <name type="scientific">Cladophialophora carrionii</name>
    <dbReference type="NCBI Taxonomy" id="86049"/>
    <lineage>
        <taxon>Eukaryota</taxon>
        <taxon>Fungi</taxon>
        <taxon>Dikarya</taxon>
        <taxon>Ascomycota</taxon>
        <taxon>Pezizomycotina</taxon>
        <taxon>Eurotiomycetes</taxon>
        <taxon>Chaetothyriomycetidae</taxon>
        <taxon>Chaetothyriales</taxon>
        <taxon>Herpotrichiellaceae</taxon>
        <taxon>Cladophialophora</taxon>
    </lineage>
</organism>
<evidence type="ECO:0000313" key="4">
    <source>
        <dbReference type="Proteomes" id="UP000094526"/>
    </source>
</evidence>
<dbReference type="InterPro" id="IPR011008">
    <property type="entry name" value="Dimeric_a/b-barrel"/>
</dbReference>
<dbReference type="PANTHER" id="PTHR35174">
    <property type="entry name" value="BLL7171 PROTEIN-RELATED"/>
    <property type="match status" value="1"/>
</dbReference>
<dbReference type="Gene3D" id="3.30.70.1060">
    <property type="entry name" value="Dimeric alpha+beta barrel"/>
    <property type="match status" value="1"/>
</dbReference>
<keyword evidence="4" id="KW-1185">Reference proteome</keyword>
<reference evidence="4" key="1">
    <citation type="submission" date="2015-07" db="EMBL/GenBank/DDBJ databases">
        <authorList>
            <person name="Teixeira M.M."/>
            <person name="Souza R.C."/>
            <person name="Almeida L.G."/>
            <person name="Vicente V.A."/>
            <person name="de Hoog S."/>
            <person name="Bocca A.L."/>
            <person name="de Almeida S.R."/>
            <person name="Vasconcelos A.T."/>
            <person name="Felipe M.S."/>
        </authorList>
    </citation>
    <scope>NUCLEOTIDE SEQUENCE [LARGE SCALE GENOMIC DNA]</scope>
    <source>
        <strain evidence="4">KSF</strain>
    </source>
</reference>
<feature type="domain" description="YCII-related" evidence="2">
    <location>
        <begin position="11"/>
        <end position="112"/>
    </location>
</feature>
<proteinExistence type="predicted"/>
<dbReference type="SUPFAM" id="SSF54909">
    <property type="entry name" value="Dimeric alpha+beta barrel"/>
    <property type="match status" value="1"/>
</dbReference>
<dbReference type="OrthoDB" id="3933054at2759"/>
<dbReference type="STRING" id="86049.A0A1C1C7H4"/>
<evidence type="ECO:0000313" key="3">
    <source>
        <dbReference type="EMBL" id="OCT44483.1"/>
    </source>
</evidence>
<dbReference type="AlphaFoldDB" id="A0A1C1C7H4"/>
<dbReference type="EMBL" id="LGRB01000020">
    <property type="protein sequence ID" value="OCT44483.1"/>
    <property type="molecule type" value="Genomic_DNA"/>
</dbReference>
<dbReference type="VEuPathDB" id="FungiDB:CLCR_06290"/>
<dbReference type="Pfam" id="PF03795">
    <property type="entry name" value="YCII"/>
    <property type="match status" value="1"/>
</dbReference>
<dbReference type="Proteomes" id="UP000094526">
    <property type="component" value="Unassembled WGS sequence"/>
</dbReference>
<dbReference type="PANTHER" id="PTHR35174:SF4">
    <property type="entry name" value="BLL7163 PROTEIN"/>
    <property type="match status" value="1"/>
</dbReference>
<name>A0A1C1C7H4_9EURO</name>
<gene>
    <name evidence="3" type="ORF">CLCR_06290</name>
</gene>
<dbReference type="InterPro" id="IPR005545">
    <property type="entry name" value="YCII"/>
</dbReference>
<protein>
    <submittedName>
        <fullName evidence="3">YCII-like protein</fullName>
    </submittedName>
</protein>